<dbReference type="PANTHER" id="PTHR33931">
    <property type="entry name" value="HOLIN-LIKE PROTEIN CIDA-RELATED"/>
    <property type="match status" value="1"/>
</dbReference>
<dbReference type="PANTHER" id="PTHR33931:SF2">
    <property type="entry name" value="HOLIN-LIKE PROTEIN CIDA"/>
    <property type="match status" value="1"/>
</dbReference>
<organism evidence="8 10">
    <name type="scientific">Ralstonia pickettii</name>
    <name type="common">Burkholderia pickettii</name>
    <dbReference type="NCBI Taxonomy" id="329"/>
    <lineage>
        <taxon>Bacteria</taxon>
        <taxon>Pseudomonadati</taxon>
        <taxon>Pseudomonadota</taxon>
        <taxon>Betaproteobacteria</taxon>
        <taxon>Burkholderiales</taxon>
        <taxon>Burkholderiaceae</taxon>
        <taxon>Ralstonia</taxon>
    </lineage>
</organism>
<keyword evidence="5 6" id="KW-0472">Membrane</keyword>
<comment type="caution">
    <text evidence="8">The sequence shown here is derived from an EMBL/GenBank/DDBJ whole genome shotgun (WGS) entry which is preliminary data.</text>
</comment>
<protein>
    <submittedName>
        <fullName evidence="8">CidA/LrgA family protein</fullName>
    </submittedName>
    <submittedName>
        <fullName evidence="7">Holin-like protein CidA</fullName>
    </submittedName>
</protein>
<dbReference type="GO" id="GO:0005886">
    <property type="term" value="C:plasma membrane"/>
    <property type="evidence" value="ECO:0007669"/>
    <property type="project" value="UniProtKB-SubCell"/>
</dbReference>
<dbReference type="Proteomes" id="UP001189303">
    <property type="component" value="Unassembled WGS sequence"/>
</dbReference>
<dbReference type="RefSeq" id="WP_012762828.1">
    <property type="nucleotide sequence ID" value="NZ_CATWFT010000002.1"/>
</dbReference>
<comment type="subcellular location">
    <subcellularLocation>
        <location evidence="1">Cell membrane</location>
        <topology evidence="1">Multi-pass membrane protein</topology>
    </subcellularLocation>
</comment>
<keyword evidence="2" id="KW-1003">Cell membrane</keyword>
<evidence type="ECO:0000256" key="3">
    <source>
        <dbReference type="ARBA" id="ARBA00022692"/>
    </source>
</evidence>
<reference evidence="7 9" key="2">
    <citation type="submission" date="2023-07" db="EMBL/GenBank/DDBJ databases">
        <authorList>
            <person name="Peeters C."/>
        </authorList>
    </citation>
    <scope>NUCLEOTIDE SEQUENCE [LARGE SCALE GENOMIC DNA]</scope>
    <source>
        <strain evidence="7 9">R-38712</strain>
    </source>
</reference>
<dbReference type="Pfam" id="PF03788">
    <property type="entry name" value="LrgA"/>
    <property type="match status" value="1"/>
</dbReference>
<dbReference type="InterPro" id="IPR005538">
    <property type="entry name" value="LrgA/CidA"/>
</dbReference>
<feature type="transmembrane region" description="Helical" evidence="6">
    <location>
        <begin position="62"/>
        <end position="78"/>
    </location>
</feature>
<name>A0A2P4RN61_RALPI</name>
<evidence type="ECO:0000313" key="8">
    <source>
        <dbReference type="EMBL" id="MBX3891885.1"/>
    </source>
</evidence>
<evidence type="ECO:0000256" key="6">
    <source>
        <dbReference type="SAM" id="Phobius"/>
    </source>
</evidence>
<feature type="transmembrane region" description="Helical" evidence="6">
    <location>
        <begin position="25"/>
        <end position="42"/>
    </location>
</feature>
<evidence type="ECO:0000256" key="4">
    <source>
        <dbReference type="ARBA" id="ARBA00022989"/>
    </source>
</evidence>
<dbReference type="EMBL" id="CATWFT010000002">
    <property type="protein sequence ID" value="CAJ0722394.1"/>
    <property type="molecule type" value="Genomic_DNA"/>
</dbReference>
<keyword evidence="3 6" id="KW-0812">Transmembrane</keyword>
<evidence type="ECO:0000313" key="7">
    <source>
        <dbReference type="EMBL" id="CAJ0722394.1"/>
    </source>
</evidence>
<accession>A0A2P4RN61</accession>
<evidence type="ECO:0000313" key="10">
    <source>
        <dbReference type="Proteomes" id="UP001199322"/>
    </source>
</evidence>
<proteinExistence type="predicted"/>
<evidence type="ECO:0000256" key="2">
    <source>
        <dbReference type="ARBA" id="ARBA00022475"/>
    </source>
</evidence>
<dbReference type="Proteomes" id="UP001199322">
    <property type="component" value="Unassembled WGS sequence"/>
</dbReference>
<dbReference type="EMBL" id="QGBI01000018">
    <property type="protein sequence ID" value="MBX3891885.1"/>
    <property type="molecule type" value="Genomic_DNA"/>
</dbReference>
<dbReference type="AlphaFoldDB" id="A0A2P4RN61"/>
<evidence type="ECO:0000256" key="1">
    <source>
        <dbReference type="ARBA" id="ARBA00004651"/>
    </source>
</evidence>
<evidence type="ECO:0000313" key="9">
    <source>
        <dbReference type="Proteomes" id="UP001189303"/>
    </source>
</evidence>
<keyword evidence="9" id="KW-1185">Reference proteome</keyword>
<evidence type="ECO:0000256" key="5">
    <source>
        <dbReference type="ARBA" id="ARBA00023136"/>
    </source>
</evidence>
<sequence>MLQTFAILLTFQSVGELLTYSLHLPVPGPVIGMVLLVIYLLVDKGRVLEVMQGTVRELLRHLTILFVPAGVGVMTQLNRIGQEWLPIVVATVVSTWLSIAAGALVTRALMRRMGRIDHGGGEAHEELAP</sequence>
<gene>
    <name evidence="7" type="primary">cidA</name>
    <name evidence="8" type="ORF">DEE74_18640</name>
    <name evidence="7" type="ORF">R38712_00931</name>
</gene>
<reference evidence="8" key="1">
    <citation type="submission" date="2018-06" db="EMBL/GenBank/DDBJ databases">
        <authorList>
            <person name="O'Rourke A."/>
        </authorList>
    </citation>
    <scope>NUCLEOTIDE SEQUENCE</scope>
    <source>
        <strain evidence="8">132550021-3</strain>
    </source>
</reference>
<keyword evidence="4 6" id="KW-1133">Transmembrane helix</keyword>
<feature type="transmembrane region" description="Helical" evidence="6">
    <location>
        <begin position="84"/>
        <end position="105"/>
    </location>
</feature>